<proteinExistence type="predicted"/>
<dbReference type="Proteomes" id="UP000814128">
    <property type="component" value="Unassembled WGS sequence"/>
</dbReference>
<dbReference type="EMBL" id="MU273475">
    <property type="protein sequence ID" value="KAI0036119.1"/>
    <property type="molecule type" value="Genomic_DNA"/>
</dbReference>
<reference evidence="1" key="2">
    <citation type="journal article" date="2022" name="New Phytol.">
        <title>Evolutionary transition to the ectomycorrhizal habit in the genomes of a hyperdiverse lineage of mushroom-forming fungi.</title>
        <authorList>
            <person name="Looney B."/>
            <person name="Miyauchi S."/>
            <person name="Morin E."/>
            <person name="Drula E."/>
            <person name="Courty P.E."/>
            <person name="Kohler A."/>
            <person name="Kuo A."/>
            <person name="LaButti K."/>
            <person name="Pangilinan J."/>
            <person name="Lipzen A."/>
            <person name="Riley R."/>
            <person name="Andreopoulos W."/>
            <person name="He G."/>
            <person name="Johnson J."/>
            <person name="Nolan M."/>
            <person name="Tritt A."/>
            <person name="Barry K.W."/>
            <person name="Grigoriev I.V."/>
            <person name="Nagy L.G."/>
            <person name="Hibbett D."/>
            <person name="Henrissat B."/>
            <person name="Matheny P.B."/>
            <person name="Labbe J."/>
            <person name="Martin F.M."/>
        </authorList>
    </citation>
    <scope>NUCLEOTIDE SEQUENCE</scope>
    <source>
        <strain evidence="1">EC-137</strain>
    </source>
</reference>
<sequence length="179" mass="20302">MLVEVILILARSTPSSPLSKAILSCLSPSALAGLTSVHVSRDFVVGSALVAGGALIRLAAYKEMGKLFTFHLTLRESHELVTSGIYSVTRHPSYTGYWILAAGATMMSFGRGSIFRECGWLNTTPGRLFYAVYLFERISQSLHLAWRSRHEDEFLKQQFGEEWVEWKRKTPYKFFPYVW</sequence>
<gene>
    <name evidence="1" type="ORF">K488DRAFT_41801</name>
</gene>
<keyword evidence="2" id="KW-1185">Reference proteome</keyword>
<reference evidence="1" key="1">
    <citation type="submission" date="2021-02" db="EMBL/GenBank/DDBJ databases">
        <authorList>
            <consortium name="DOE Joint Genome Institute"/>
            <person name="Ahrendt S."/>
            <person name="Looney B.P."/>
            <person name="Miyauchi S."/>
            <person name="Morin E."/>
            <person name="Drula E."/>
            <person name="Courty P.E."/>
            <person name="Chicoki N."/>
            <person name="Fauchery L."/>
            <person name="Kohler A."/>
            <person name="Kuo A."/>
            <person name="Labutti K."/>
            <person name="Pangilinan J."/>
            <person name="Lipzen A."/>
            <person name="Riley R."/>
            <person name="Andreopoulos W."/>
            <person name="He G."/>
            <person name="Johnson J."/>
            <person name="Barry K.W."/>
            <person name="Grigoriev I.V."/>
            <person name="Nagy L."/>
            <person name="Hibbett D."/>
            <person name="Henrissat B."/>
            <person name="Matheny P.B."/>
            <person name="Labbe J."/>
            <person name="Martin F."/>
        </authorList>
    </citation>
    <scope>NUCLEOTIDE SEQUENCE</scope>
    <source>
        <strain evidence="1">EC-137</strain>
    </source>
</reference>
<evidence type="ECO:0000313" key="1">
    <source>
        <dbReference type="EMBL" id="KAI0036119.1"/>
    </source>
</evidence>
<evidence type="ECO:0000313" key="2">
    <source>
        <dbReference type="Proteomes" id="UP000814128"/>
    </source>
</evidence>
<comment type="caution">
    <text evidence="1">The sequence shown here is derived from an EMBL/GenBank/DDBJ whole genome shotgun (WGS) entry which is preliminary data.</text>
</comment>
<name>A0ACB8QWB5_9AGAM</name>
<protein>
    <submittedName>
        <fullName evidence="1">Uncharacterized protein</fullName>
    </submittedName>
</protein>
<accession>A0ACB8QWB5</accession>
<organism evidence="1 2">
    <name type="scientific">Vararia minispora EC-137</name>
    <dbReference type="NCBI Taxonomy" id="1314806"/>
    <lineage>
        <taxon>Eukaryota</taxon>
        <taxon>Fungi</taxon>
        <taxon>Dikarya</taxon>
        <taxon>Basidiomycota</taxon>
        <taxon>Agaricomycotina</taxon>
        <taxon>Agaricomycetes</taxon>
        <taxon>Russulales</taxon>
        <taxon>Lachnocladiaceae</taxon>
        <taxon>Vararia</taxon>
    </lineage>
</organism>